<dbReference type="CDD" id="cd08588">
    <property type="entry name" value="PI-PLCc_At5g67130_like"/>
    <property type="match status" value="1"/>
</dbReference>
<dbReference type="PROSITE" id="PS50007">
    <property type="entry name" value="PIPLC_X_DOMAIN"/>
    <property type="match status" value="1"/>
</dbReference>
<proteinExistence type="predicted"/>
<evidence type="ECO:0000313" key="2">
    <source>
        <dbReference type="EMBL" id="KAG0583962.1"/>
    </source>
</evidence>
<dbReference type="GO" id="GO:0008081">
    <property type="term" value="F:phosphoric diester hydrolase activity"/>
    <property type="evidence" value="ECO:0007669"/>
    <property type="project" value="InterPro"/>
</dbReference>
<feature type="signal peptide" evidence="1">
    <location>
        <begin position="1"/>
        <end position="19"/>
    </location>
</feature>
<keyword evidence="1" id="KW-0732">Signal</keyword>
<sequence>MVKIGTVLLLLLFFHNQQAYSLDAIGSTSDTMIATVGDAEPANLVPILRGTGQLGTQCFTDAACAPSLYCFACPAASELQPKCTRKTATATSTFPKNTSLPFNKYAWLTTHNSYAIFGSTPQAGVPIITFFNQEDSVTDQLNNGVRGLMLDMYDFRNDIWLCHSFQGTCYEFTAFRPANKTLAEIKTFLDANPNEVITIFIEDYVHAPNGISRLFTNAGLMKYWMPVAMMPSNGKPWPTLREMIQRNHRLLVFTQDSTKEATEGIAFQWRYTTENQYGDDGMRNGSCPKRNGTPAMSDVSRSLIVQNYFPTNPNPINACRDNSGGLFNMLSTCFAASGNRWSNYIALDFYKRSTGGGAFRALDFLNGQMECDCQDISKSCSC</sequence>
<reference evidence="2" key="1">
    <citation type="submission" date="2020-06" db="EMBL/GenBank/DDBJ databases">
        <title>WGS assembly of Ceratodon purpureus strain R40.</title>
        <authorList>
            <person name="Carey S.B."/>
            <person name="Jenkins J."/>
            <person name="Shu S."/>
            <person name="Lovell J.T."/>
            <person name="Sreedasyam A."/>
            <person name="Maumus F."/>
            <person name="Tiley G.P."/>
            <person name="Fernandez-Pozo N."/>
            <person name="Barry K."/>
            <person name="Chen C."/>
            <person name="Wang M."/>
            <person name="Lipzen A."/>
            <person name="Daum C."/>
            <person name="Saski C.A."/>
            <person name="Payton A.C."/>
            <person name="Mcbreen J.C."/>
            <person name="Conrad R.E."/>
            <person name="Kollar L.M."/>
            <person name="Olsson S."/>
            <person name="Huttunen S."/>
            <person name="Landis J.B."/>
            <person name="Wickett N.J."/>
            <person name="Johnson M.G."/>
            <person name="Rensing S.A."/>
            <person name="Grimwood J."/>
            <person name="Schmutz J."/>
            <person name="Mcdaniel S.F."/>
        </authorList>
    </citation>
    <scope>NUCLEOTIDE SEQUENCE</scope>
    <source>
        <strain evidence="2">R40</strain>
    </source>
</reference>
<feature type="chain" id="PRO_5035735800" evidence="1">
    <location>
        <begin position="20"/>
        <end position="382"/>
    </location>
</feature>
<dbReference type="GO" id="GO:0006629">
    <property type="term" value="P:lipid metabolic process"/>
    <property type="evidence" value="ECO:0007669"/>
    <property type="project" value="InterPro"/>
</dbReference>
<dbReference type="PANTHER" id="PTHR13593:SF140">
    <property type="entry name" value="PLC-LIKE PHOSPHODIESTERASE"/>
    <property type="match status" value="1"/>
</dbReference>
<dbReference type="EMBL" id="CM026423">
    <property type="protein sequence ID" value="KAG0583962.1"/>
    <property type="molecule type" value="Genomic_DNA"/>
</dbReference>
<dbReference type="Proteomes" id="UP000822688">
    <property type="component" value="Chromosome 3"/>
</dbReference>
<evidence type="ECO:0000256" key="1">
    <source>
        <dbReference type="SAM" id="SignalP"/>
    </source>
</evidence>
<dbReference type="InterPro" id="IPR017946">
    <property type="entry name" value="PLC-like_Pdiesterase_TIM-brl"/>
</dbReference>
<dbReference type="Pfam" id="PF26178">
    <property type="entry name" value="PI-PLC_cat"/>
    <property type="match status" value="1"/>
</dbReference>
<evidence type="ECO:0000313" key="3">
    <source>
        <dbReference type="Proteomes" id="UP000822688"/>
    </source>
</evidence>
<organism evidence="2 3">
    <name type="scientific">Ceratodon purpureus</name>
    <name type="common">Fire moss</name>
    <name type="synonym">Dicranum purpureum</name>
    <dbReference type="NCBI Taxonomy" id="3225"/>
    <lineage>
        <taxon>Eukaryota</taxon>
        <taxon>Viridiplantae</taxon>
        <taxon>Streptophyta</taxon>
        <taxon>Embryophyta</taxon>
        <taxon>Bryophyta</taxon>
        <taxon>Bryophytina</taxon>
        <taxon>Bryopsida</taxon>
        <taxon>Dicranidae</taxon>
        <taxon>Pseudoditrichales</taxon>
        <taxon>Ditrichaceae</taxon>
        <taxon>Ceratodon</taxon>
    </lineage>
</organism>
<dbReference type="InterPro" id="IPR051057">
    <property type="entry name" value="PI-PLC_domain"/>
</dbReference>
<dbReference type="AlphaFoldDB" id="A0A8T0IL40"/>
<dbReference type="SUPFAM" id="SSF51695">
    <property type="entry name" value="PLC-like phosphodiesterases"/>
    <property type="match status" value="1"/>
</dbReference>
<gene>
    <name evidence="2" type="ORF">KC19_3G175400</name>
</gene>
<keyword evidence="3" id="KW-1185">Reference proteome</keyword>
<comment type="caution">
    <text evidence="2">The sequence shown here is derived from an EMBL/GenBank/DDBJ whole genome shotgun (WGS) entry which is preliminary data.</text>
</comment>
<name>A0A8T0IL40_CERPU</name>
<accession>A0A8T0IL40</accession>
<protein>
    <submittedName>
        <fullName evidence="2">Uncharacterized protein</fullName>
    </submittedName>
</protein>
<dbReference type="Gene3D" id="3.20.20.190">
    <property type="entry name" value="Phosphatidylinositol (PI) phosphodiesterase"/>
    <property type="match status" value="1"/>
</dbReference>
<dbReference type="PANTHER" id="PTHR13593">
    <property type="match status" value="1"/>
</dbReference>